<reference evidence="1 2" key="1">
    <citation type="submission" date="2019-01" db="EMBL/GenBank/DDBJ databases">
        <title>Genome sequencing of strain FW10M-9.</title>
        <authorList>
            <person name="Heo J."/>
            <person name="Kim S.-J."/>
            <person name="Kim J.-S."/>
            <person name="Hong S.-B."/>
            <person name="Kwon S.-W."/>
        </authorList>
    </citation>
    <scope>NUCLEOTIDE SEQUENCE [LARGE SCALE GENOMIC DNA]</scope>
    <source>
        <strain evidence="1 2">FW10M-9</strain>
    </source>
</reference>
<evidence type="ECO:0000313" key="1">
    <source>
        <dbReference type="EMBL" id="QAY71416.1"/>
    </source>
</evidence>
<dbReference type="Pfam" id="PF19402">
    <property type="entry name" value="RamS"/>
    <property type="match status" value="1"/>
</dbReference>
<evidence type="ECO:0000313" key="2">
    <source>
        <dbReference type="Proteomes" id="UP000292118"/>
    </source>
</evidence>
<proteinExistence type="predicted"/>
<keyword evidence="2" id="KW-1185">Reference proteome</keyword>
<dbReference type="OrthoDB" id="5148369at2"/>
<dbReference type="InterPro" id="IPR045825">
    <property type="entry name" value="RamS"/>
</dbReference>
<gene>
    <name evidence="1" type="ORF">ET471_16405</name>
</gene>
<protein>
    <submittedName>
        <fullName evidence="1">SapB/AmfS family lantipeptide</fullName>
    </submittedName>
</protein>
<sequence>MGFLLSLQTLETDDQDRSGVAPVSTYSLTLCVSSLSQSLC</sequence>
<dbReference type="NCBIfam" id="NF033212">
    <property type="entry name" value="SapB_AmfS_lanti"/>
    <property type="match status" value="1"/>
</dbReference>
<name>A0A4P6F7I9_9MICO</name>
<dbReference type="KEGG" id="xya:ET471_16405"/>
<dbReference type="EMBL" id="CP035493">
    <property type="protein sequence ID" value="QAY71416.1"/>
    <property type="molecule type" value="Genomic_DNA"/>
</dbReference>
<organism evidence="1 2">
    <name type="scientific">Xylanimonas protaetiae</name>
    <dbReference type="NCBI Taxonomy" id="2509457"/>
    <lineage>
        <taxon>Bacteria</taxon>
        <taxon>Bacillati</taxon>
        <taxon>Actinomycetota</taxon>
        <taxon>Actinomycetes</taxon>
        <taxon>Micrococcales</taxon>
        <taxon>Promicromonosporaceae</taxon>
        <taxon>Xylanimonas</taxon>
    </lineage>
</organism>
<dbReference type="Proteomes" id="UP000292118">
    <property type="component" value="Chromosome"/>
</dbReference>
<dbReference type="AlphaFoldDB" id="A0A4P6F7I9"/>
<dbReference type="RefSeq" id="WP_129190080.1">
    <property type="nucleotide sequence ID" value="NZ_CP035493.1"/>
</dbReference>
<accession>A0A4P6F7I9</accession>